<dbReference type="RefSeq" id="WP_172187312.1">
    <property type="nucleotide sequence ID" value="NZ_CAWPPK010000247.1"/>
</dbReference>
<dbReference type="InterPro" id="IPR016181">
    <property type="entry name" value="Acyl_CoA_acyltransferase"/>
</dbReference>
<dbReference type="PROSITE" id="PS51186">
    <property type="entry name" value="GNAT"/>
    <property type="match status" value="1"/>
</dbReference>
<proteinExistence type="predicted"/>
<comment type="caution">
    <text evidence="4">The sequence shown here is derived from an EMBL/GenBank/DDBJ whole genome shotgun (WGS) entry which is preliminary data.</text>
</comment>
<dbReference type="GO" id="GO:0016746">
    <property type="term" value="F:acyltransferase activity"/>
    <property type="evidence" value="ECO:0007669"/>
    <property type="project" value="UniProtKB-KW"/>
</dbReference>
<evidence type="ECO:0000313" key="4">
    <source>
        <dbReference type="EMBL" id="NQE34617.1"/>
    </source>
</evidence>
<dbReference type="EMBL" id="SRRZ01000035">
    <property type="protein sequence ID" value="NQE34617.1"/>
    <property type="molecule type" value="Genomic_DNA"/>
</dbReference>
<feature type="domain" description="N-acetyltransferase" evidence="3">
    <location>
        <begin position="3"/>
        <end position="151"/>
    </location>
</feature>
<evidence type="ECO:0000259" key="3">
    <source>
        <dbReference type="PROSITE" id="PS51186"/>
    </source>
</evidence>
<organism evidence="4 5">
    <name type="scientific">Microcoleus asticus IPMA8</name>
    <dbReference type="NCBI Taxonomy" id="2563858"/>
    <lineage>
        <taxon>Bacteria</taxon>
        <taxon>Bacillati</taxon>
        <taxon>Cyanobacteriota</taxon>
        <taxon>Cyanophyceae</taxon>
        <taxon>Oscillatoriophycideae</taxon>
        <taxon>Oscillatoriales</taxon>
        <taxon>Microcoleaceae</taxon>
        <taxon>Microcoleus</taxon>
        <taxon>Microcoleus asticus</taxon>
    </lineage>
</organism>
<keyword evidence="2 4" id="KW-0012">Acyltransferase</keyword>
<gene>
    <name evidence="4" type="primary">argA_1</name>
    <name evidence="4" type="ORF">E5S67_02345</name>
</gene>
<dbReference type="PANTHER" id="PTHR43626:SF4">
    <property type="entry name" value="GCN5-RELATED N-ACETYLTRANSFERASE 2, CHLOROPLASTIC"/>
    <property type="match status" value="1"/>
</dbReference>
<name>A0ABX2CW43_9CYAN</name>
<dbReference type="Proteomes" id="UP000702425">
    <property type="component" value="Unassembled WGS sequence"/>
</dbReference>
<dbReference type="Gene3D" id="3.40.630.30">
    <property type="match status" value="1"/>
</dbReference>
<dbReference type="EC" id="2.3.1.1" evidence="4"/>
<keyword evidence="5" id="KW-1185">Reference proteome</keyword>
<dbReference type="SUPFAM" id="SSF55729">
    <property type="entry name" value="Acyl-CoA N-acyltransferases (Nat)"/>
    <property type="match status" value="1"/>
</dbReference>
<evidence type="ECO:0000313" key="5">
    <source>
        <dbReference type="Proteomes" id="UP000702425"/>
    </source>
</evidence>
<dbReference type="PANTHER" id="PTHR43626">
    <property type="entry name" value="ACYL-COA N-ACYLTRANSFERASE"/>
    <property type="match status" value="1"/>
</dbReference>
<keyword evidence="1 4" id="KW-0808">Transferase</keyword>
<dbReference type="InterPro" id="IPR045039">
    <property type="entry name" value="NSI-like"/>
</dbReference>
<dbReference type="CDD" id="cd04301">
    <property type="entry name" value="NAT_SF"/>
    <property type="match status" value="1"/>
</dbReference>
<accession>A0ABX2CW43</accession>
<evidence type="ECO:0000256" key="2">
    <source>
        <dbReference type="ARBA" id="ARBA00023315"/>
    </source>
</evidence>
<dbReference type="InterPro" id="IPR000182">
    <property type="entry name" value="GNAT_dom"/>
</dbReference>
<dbReference type="Pfam" id="PF00583">
    <property type="entry name" value="Acetyltransf_1"/>
    <property type="match status" value="1"/>
</dbReference>
<reference evidence="4 5" key="1">
    <citation type="journal article" date="2020" name="Sci. Rep.">
        <title>A novel cyanobacterial geosmin producer, revising GeoA distribution and dispersion patterns in Bacteria.</title>
        <authorList>
            <person name="Churro C."/>
            <person name="Semedo-Aguiar A.P."/>
            <person name="Silva A.D."/>
            <person name="Pereira-Leal J.B."/>
            <person name="Leite R.B."/>
        </authorList>
    </citation>
    <scope>NUCLEOTIDE SEQUENCE [LARGE SCALE GENOMIC DNA]</scope>
    <source>
        <strain evidence="4 5">IPMA8</strain>
    </source>
</reference>
<evidence type="ECO:0000256" key="1">
    <source>
        <dbReference type="ARBA" id="ARBA00022679"/>
    </source>
</evidence>
<protein>
    <submittedName>
        <fullName evidence="4">Amino-acid acetyltransferase</fullName>
        <ecNumber evidence="4">2.3.1.1</ecNumber>
    </submittedName>
</protein>
<sequence>MTSTTRDSSHIQFCIGRDRADIAQIQELFKAAAFWARERKIEDWEIAIANSEPIVTVWDGSRAIGFARATSDGIYRATIWDVAIHPDYQGAGLGRKLVQTVLSHPRMCRVERVYLMTTYKQSFYERIGFQKNASTTMVLENQLLEENLELEISNGELLRANC</sequence>